<evidence type="ECO:0000313" key="2">
    <source>
        <dbReference type="Proteomes" id="UP001060085"/>
    </source>
</evidence>
<name>A0ACC0BJP6_CATRO</name>
<keyword evidence="2" id="KW-1185">Reference proteome</keyword>
<gene>
    <name evidence="1" type="ORF">M9H77_13218</name>
</gene>
<evidence type="ECO:0000313" key="1">
    <source>
        <dbReference type="EMBL" id="KAI5672854.1"/>
    </source>
</evidence>
<sequence length="103" mass="11915">MCEVKILKLRFMVDLLRKYLGVWDLYVKLGDTLIIFVLLIGTVVEYCFTDQELEFDYQCNVPLFGWHDSSLLTTSCSLSLISRVLVLKFIRGFAFVVETATHL</sequence>
<comment type="caution">
    <text evidence="1">The sequence shown here is derived from an EMBL/GenBank/DDBJ whole genome shotgun (WGS) entry which is preliminary data.</text>
</comment>
<dbReference type="Proteomes" id="UP001060085">
    <property type="component" value="Linkage Group LG03"/>
</dbReference>
<proteinExistence type="predicted"/>
<accession>A0ACC0BJP6</accession>
<protein>
    <submittedName>
        <fullName evidence="1">Uncharacterized protein</fullName>
    </submittedName>
</protein>
<dbReference type="EMBL" id="CM044703">
    <property type="protein sequence ID" value="KAI5672854.1"/>
    <property type="molecule type" value="Genomic_DNA"/>
</dbReference>
<organism evidence="1 2">
    <name type="scientific">Catharanthus roseus</name>
    <name type="common">Madagascar periwinkle</name>
    <name type="synonym">Vinca rosea</name>
    <dbReference type="NCBI Taxonomy" id="4058"/>
    <lineage>
        <taxon>Eukaryota</taxon>
        <taxon>Viridiplantae</taxon>
        <taxon>Streptophyta</taxon>
        <taxon>Embryophyta</taxon>
        <taxon>Tracheophyta</taxon>
        <taxon>Spermatophyta</taxon>
        <taxon>Magnoliopsida</taxon>
        <taxon>eudicotyledons</taxon>
        <taxon>Gunneridae</taxon>
        <taxon>Pentapetalae</taxon>
        <taxon>asterids</taxon>
        <taxon>lamiids</taxon>
        <taxon>Gentianales</taxon>
        <taxon>Apocynaceae</taxon>
        <taxon>Rauvolfioideae</taxon>
        <taxon>Vinceae</taxon>
        <taxon>Catharanthinae</taxon>
        <taxon>Catharanthus</taxon>
    </lineage>
</organism>
<reference evidence="2" key="1">
    <citation type="journal article" date="2023" name="Nat. Plants">
        <title>Single-cell RNA sequencing provides a high-resolution roadmap for understanding the multicellular compartmentation of specialized metabolism.</title>
        <authorList>
            <person name="Sun S."/>
            <person name="Shen X."/>
            <person name="Li Y."/>
            <person name="Li Y."/>
            <person name="Wang S."/>
            <person name="Li R."/>
            <person name="Zhang H."/>
            <person name="Shen G."/>
            <person name="Guo B."/>
            <person name="Wei J."/>
            <person name="Xu J."/>
            <person name="St-Pierre B."/>
            <person name="Chen S."/>
            <person name="Sun C."/>
        </authorList>
    </citation>
    <scope>NUCLEOTIDE SEQUENCE [LARGE SCALE GENOMIC DNA]</scope>
</reference>